<dbReference type="AlphaFoldDB" id="A0AAV3FFY7"/>
<protein>
    <submittedName>
        <fullName evidence="2">Capsular polysaccharide biosynthsis protein</fullName>
    </submittedName>
</protein>
<sequence length="388" mass="45089">MKKIAIVTRCIIAGGIEKALISMINSIDRSKYKITIFVMAKGGEFEKFISGDIEIIPIYGYEKTTKEKIINNIKEGNIINAVKILFYTYIALNSRPGYEQEKYLAKILPKHKEVYDLAIAYHVPASFPVIYVINHLNARNKVGWIHSDATKYKKQIDKYYDYYKKFNKIYLVSKEGKEKFIGLYPDLSRKSEVFHNIISRDEIINLSQKGSGFRDKFKGIRILTVGRITHEKGHILIPEICKKLIDNKYNIRWYCIGDGDKRDELQEQINNYNLDNIVHLLGVKTNPYKYMKECDIYVQPSKEEGYCITIAEAKCLSKPIIFTNVTGAEEQIKHGKTGFIAEFDIDSIYKYLVKLIDDRELRDKLSENLTNEIVDTREEINKLYSILR</sequence>
<feature type="domain" description="Glycosyl transferase family 1" evidence="1">
    <location>
        <begin position="220"/>
        <end position="368"/>
    </location>
</feature>
<name>A0AAV3FFY7_CLOPF</name>
<dbReference type="Gene3D" id="3.40.50.2000">
    <property type="entry name" value="Glycogen Phosphorylase B"/>
    <property type="match status" value="2"/>
</dbReference>
<accession>A0AAV3FFY7</accession>
<gene>
    <name evidence="2" type="ORF">HA1_02447</name>
</gene>
<dbReference type="PANTHER" id="PTHR12526:SF630">
    <property type="entry name" value="GLYCOSYLTRANSFERASE"/>
    <property type="match status" value="1"/>
</dbReference>
<reference evidence="2 3" key="1">
    <citation type="journal article" date="2012" name="PLoS ONE">
        <title>Genome Sequencing and Analysis of a Type A Clostridium perfringens Isolate from a Case of Bovine Clostridial Abomasitis.</title>
        <authorList>
            <person name="Nowell V.J."/>
            <person name="Kropinski A.M."/>
            <person name="Songer J.G."/>
            <person name="Macinnes J.I."/>
            <person name="Parreira V.R."/>
            <person name="Prescott J.F."/>
        </authorList>
    </citation>
    <scope>NUCLEOTIDE SEQUENCE [LARGE SCALE GENOMIC DNA]</scope>
    <source>
        <strain evidence="2 3">F262</strain>
    </source>
</reference>
<dbReference type="CDD" id="cd03811">
    <property type="entry name" value="GT4_GT28_WabH-like"/>
    <property type="match status" value="1"/>
</dbReference>
<evidence type="ECO:0000259" key="1">
    <source>
        <dbReference type="Pfam" id="PF00534"/>
    </source>
</evidence>
<dbReference type="PANTHER" id="PTHR12526">
    <property type="entry name" value="GLYCOSYLTRANSFERASE"/>
    <property type="match status" value="1"/>
</dbReference>
<dbReference type="SUPFAM" id="SSF53756">
    <property type="entry name" value="UDP-Glycosyltransferase/glycogen phosphorylase"/>
    <property type="match status" value="1"/>
</dbReference>
<dbReference type="GO" id="GO:0016757">
    <property type="term" value="F:glycosyltransferase activity"/>
    <property type="evidence" value="ECO:0007669"/>
    <property type="project" value="InterPro"/>
</dbReference>
<evidence type="ECO:0000313" key="2">
    <source>
        <dbReference type="EMBL" id="EIA18218.1"/>
    </source>
</evidence>
<dbReference type="RefSeq" id="WP_003473875.1">
    <property type="nucleotide sequence ID" value="NZ_CM001477.1"/>
</dbReference>
<proteinExistence type="predicted"/>
<organism evidence="2 3">
    <name type="scientific">Clostridium perfringens F262</name>
    <dbReference type="NCBI Taxonomy" id="883064"/>
    <lineage>
        <taxon>Bacteria</taxon>
        <taxon>Bacillati</taxon>
        <taxon>Bacillota</taxon>
        <taxon>Clostridia</taxon>
        <taxon>Eubacteriales</taxon>
        <taxon>Clostridiaceae</taxon>
        <taxon>Clostridium</taxon>
    </lineage>
</organism>
<comment type="caution">
    <text evidence="2">The sequence shown here is derived from an EMBL/GenBank/DDBJ whole genome shotgun (WGS) entry which is preliminary data.</text>
</comment>
<dbReference type="Pfam" id="PF00534">
    <property type="entry name" value="Glycos_transf_1"/>
    <property type="match status" value="1"/>
</dbReference>
<dbReference type="Proteomes" id="UP000005358">
    <property type="component" value="Chromosome"/>
</dbReference>
<dbReference type="InterPro" id="IPR001296">
    <property type="entry name" value="Glyco_trans_1"/>
</dbReference>
<dbReference type="EMBL" id="AFES01000013">
    <property type="protein sequence ID" value="EIA18218.1"/>
    <property type="molecule type" value="Genomic_DNA"/>
</dbReference>
<evidence type="ECO:0000313" key="3">
    <source>
        <dbReference type="Proteomes" id="UP000005358"/>
    </source>
</evidence>